<evidence type="ECO:0000313" key="3">
    <source>
        <dbReference type="Proteomes" id="UP000243819"/>
    </source>
</evidence>
<organism evidence="2 3">
    <name type="scientific">Anaerobranca gottschalkii DSM 13577</name>
    <dbReference type="NCBI Taxonomy" id="1120990"/>
    <lineage>
        <taxon>Bacteria</taxon>
        <taxon>Bacillati</taxon>
        <taxon>Bacillota</taxon>
        <taxon>Clostridia</taxon>
        <taxon>Eubacteriales</taxon>
        <taxon>Proteinivoracaceae</taxon>
        <taxon>Anaerobranca</taxon>
    </lineage>
</organism>
<feature type="transmembrane region" description="Helical" evidence="1">
    <location>
        <begin position="525"/>
        <end position="547"/>
    </location>
</feature>
<gene>
    <name evidence="2" type="ORF">SAMN03080614_10756</name>
</gene>
<name>A0A1I0CIA9_9FIRM</name>
<feature type="transmembrane region" description="Helical" evidence="1">
    <location>
        <begin position="138"/>
        <end position="157"/>
    </location>
</feature>
<feature type="transmembrane region" description="Helical" evidence="1">
    <location>
        <begin position="35"/>
        <end position="57"/>
    </location>
</feature>
<feature type="transmembrane region" description="Helical" evidence="1">
    <location>
        <begin position="107"/>
        <end position="132"/>
    </location>
</feature>
<keyword evidence="1" id="KW-0812">Transmembrane</keyword>
<feature type="transmembrane region" description="Helical" evidence="1">
    <location>
        <begin position="439"/>
        <end position="460"/>
    </location>
</feature>
<feature type="transmembrane region" description="Helical" evidence="1">
    <location>
        <begin position="169"/>
        <end position="199"/>
    </location>
</feature>
<dbReference type="EMBL" id="FOIF01000075">
    <property type="protein sequence ID" value="SET19145.1"/>
    <property type="molecule type" value="Genomic_DNA"/>
</dbReference>
<dbReference type="Proteomes" id="UP000243819">
    <property type="component" value="Unassembled WGS sequence"/>
</dbReference>
<dbReference type="STRING" id="1120990.SAMN03080614_10756"/>
<proteinExistence type="predicted"/>
<keyword evidence="3" id="KW-1185">Reference proteome</keyword>
<dbReference type="AlphaFoldDB" id="A0A1I0CIA9"/>
<feature type="transmembrane region" description="Helical" evidence="1">
    <location>
        <begin position="414"/>
        <end position="433"/>
    </location>
</feature>
<accession>A0A1I0CIA9</accession>
<keyword evidence="1" id="KW-1133">Transmembrane helix</keyword>
<reference evidence="3" key="1">
    <citation type="submission" date="2016-10" db="EMBL/GenBank/DDBJ databases">
        <authorList>
            <person name="Varghese N."/>
            <person name="Submissions S."/>
        </authorList>
    </citation>
    <scope>NUCLEOTIDE SEQUENCE [LARGE SCALE GENOMIC DNA]</scope>
    <source>
        <strain evidence="3">DSM 13577</strain>
    </source>
</reference>
<evidence type="ECO:0000313" key="2">
    <source>
        <dbReference type="EMBL" id="SET19145.1"/>
    </source>
</evidence>
<dbReference type="RefSeq" id="WP_091351511.1">
    <property type="nucleotide sequence ID" value="NZ_FOIF01000075.1"/>
</dbReference>
<protein>
    <submittedName>
        <fullName evidence="2">Uncharacterized protein</fullName>
    </submittedName>
</protein>
<evidence type="ECO:0000256" key="1">
    <source>
        <dbReference type="SAM" id="Phobius"/>
    </source>
</evidence>
<feature type="transmembrane region" description="Helical" evidence="1">
    <location>
        <begin position="350"/>
        <end position="369"/>
    </location>
</feature>
<dbReference type="OrthoDB" id="9844634at2"/>
<feature type="transmembrane region" description="Helical" evidence="1">
    <location>
        <begin position="250"/>
        <end position="267"/>
    </location>
</feature>
<feature type="transmembrane region" description="Helical" evidence="1">
    <location>
        <begin position="497"/>
        <end position="519"/>
    </location>
</feature>
<keyword evidence="1" id="KW-0472">Membrane</keyword>
<feature type="transmembrane region" description="Helical" evidence="1">
    <location>
        <begin position="63"/>
        <end position="82"/>
    </location>
</feature>
<sequence>MFFIQKLKMNYILFRYIVSQDMIFIKRKLKITKYFTFYILYQSIALILFLLAALQLRLNFNEVVFFLIVVLLIISINFGQFIKSGQSILKRFKYDYFKTAYADENVFANYLIFLDYFISKMKMVAFIIPVYILIGLYFRFHGIIILLILECISFLIYKIRRIMEYNNNTIISFFSYISNVVIILFISYFITNYIISIMITSRNLIDHFGGLTGEYFDTLERMLVSEMHFIGNFFDIIYKWLYIILRESNIVKLILLLCFLLIMIYITKNMGIKNIGGPTKGKTKYSVFCYKIIENMLRQEETSSAIFFKDINIIKNYKLSLNDAISSIFPKENFILIGGFIAINSQINNYLIPVAVFHIIMLGSITGLINNLKVVIKDIFDFRSDSRLIPILRGTDGNIPKTIFLSKVKLATKILYIPLLVRAIPLLLIFTYFQKVKVIYLLFSLLFLKVTMILLVKFYLSGELRVFLLEYNIGTIDSEQYLLEDIVGYSLLKNYSLIPFSILNMSVNMIMLLAGFFRFFHGIDYAFLITVYSLIYLIILISGNYNLKFLLRRYENEEFTF</sequence>